<proteinExistence type="predicted"/>
<accession>A0AAU7AWK2</accession>
<name>A0AAU7AWK2_9ACTN</name>
<evidence type="ECO:0008006" key="3">
    <source>
        <dbReference type="Google" id="ProtNLM"/>
    </source>
</evidence>
<feature type="transmembrane region" description="Helical" evidence="1">
    <location>
        <begin position="21"/>
        <end position="40"/>
    </location>
</feature>
<gene>
    <name evidence="2" type="ORF">DSM112329_02941</name>
</gene>
<keyword evidence="1" id="KW-1133">Transmembrane helix</keyword>
<reference evidence="2" key="1">
    <citation type="submission" date="2022-12" db="EMBL/GenBank/DDBJ databases">
        <title>Paraconexibacter alkalitolerans sp. nov. and Baekduia alba sp. nov., isolated from soil and emended description of the genera Paraconexibacter (Chun et al., 2020) and Baekduia (An et al., 2020).</title>
        <authorList>
            <person name="Vieira S."/>
            <person name="Huber K.J."/>
            <person name="Geppert A."/>
            <person name="Wolf J."/>
            <person name="Neumann-Schaal M."/>
            <person name="Muesken M."/>
            <person name="Overmann J."/>
        </authorList>
    </citation>
    <scope>NUCLEOTIDE SEQUENCE</scope>
    <source>
        <strain evidence="2">AEG42_29</strain>
    </source>
</reference>
<keyword evidence="1" id="KW-0812">Transmembrane</keyword>
<dbReference type="EMBL" id="CP114014">
    <property type="protein sequence ID" value="XAY06079.1"/>
    <property type="molecule type" value="Genomic_DNA"/>
</dbReference>
<sequence length="279" mass="30025">MSVQRDRVALRRLQWRAAYNRHLATAGLVLMLVLAGWRTLDPPARVVIRERQGAGLDLPLSAHAARFAEAFVSFSSEDPEARERALAAFDGGRGAAGEGYLPPQTGSRRVLASQVVQASVVPQGTRFTIGLDTVPQGRIYLAVTATRDASGALRIVGFPAVVGGPLTAGVLPDPGGRDVDARDVRDVVTRALRNYLAGRVQDLPADLTGEAVISVPTRPLRLERISELRWEQGVSDSVLATVVAAEPDGPQMSLTYELALTRTSERWFVAAIHTHPTGR</sequence>
<evidence type="ECO:0000256" key="1">
    <source>
        <dbReference type="SAM" id="Phobius"/>
    </source>
</evidence>
<organism evidence="2">
    <name type="scientific">Paraconexibacter sp. AEG42_29</name>
    <dbReference type="NCBI Taxonomy" id="2997339"/>
    <lineage>
        <taxon>Bacteria</taxon>
        <taxon>Bacillati</taxon>
        <taxon>Actinomycetota</taxon>
        <taxon>Thermoleophilia</taxon>
        <taxon>Solirubrobacterales</taxon>
        <taxon>Paraconexibacteraceae</taxon>
        <taxon>Paraconexibacter</taxon>
    </lineage>
</organism>
<keyword evidence="1" id="KW-0472">Membrane</keyword>
<evidence type="ECO:0000313" key="2">
    <source>
        <dbReference type="EMBL" id="XAY06079.1"/>
    </source>
</evidence>
<dbReference type="AlphaFoldDB" id="A0AAU7AWK2"/>
<dbReference type="KEGG" id="parq:DSM112329_02941"/>
<protein>
    <recommendedName>
        <fullName evidence="3">Conjugal transfer protein</fullName>
    </recommendedName>
</protein>